<dbReference type="PANTHER" id="PTHR31302">
    <property type="entry name" value="TRANSMEMBRANE PROTEIN WITH METALLOPHOSPHOESTERASE DOMAIN-RELATED"/>
    <property type="match status" value="1"/>
</dbReference>
<accession>A0A2W1LQ18</accession>
<dbReference type="InterPro" id="IPR051158">
    <property type="entry name" value="Metallophosphoesterase_sf"/>
</dbReference>
<protein>
    <submittedName>
        <fullName evidence="2">Metallophosphoesterase</fullName>
    </submittedName>
</protein>
<name>A0A2W1LQ18_9BACL</name>
<dbReference type="OrthoDB" id="9780884at2"/>
<keyword evidence="3" id="KW-1185">Reference proteome</keyword>
<evidence type="ECO:0000313" key="3">
    <source>
        <dbReference type="Proteomes" id="UP000249522"/>
    </source>
</evidence>
<comment type="caution">
    <text evidence="2">The sequence shown here is derived from an EMBL/GenBank/DDBJ whole genome shotgun (WGS) entry which is preliminary data.</text>
</comment>
<organism evidence="2 3">
    <name type="scientific">Paenibacillus sambharensis</name>
    <dbReference type="NCBI Taxonomy" id="1803190"/>
    <lineage>
        <taxon>Bacteria</taxon>
        <taxon>Bacillati</taxon>
        <taxon>Bacillota</taxon>
        <taxon>Bacilli</taxon>
        <taxon>Bacillales</taxon>
        <taxon>Paenibacillaceae</taxon>
        <taxon>Paenibacillus</taxon>
    </lineage>
</organism>
<dbReference type="GO" id="GO:0016020">
    <property type="term" value="C:membrane"/>
    <property type="evidence" value="ECO:0007669"/>
    <property type="project" value="GOC"/>
</dbReference>
<dbReference type="EMBL" id="QKRB01000057">
    <property type="protein sequence ID" value="PZD93497.1"/>
    <property type="molecule type" value="Genomic_DNA"/>
</dbReference>
<gene>
    <name evidence="2" type="ORF">DNH61_23030</name>
</gene>
<dbReference type="SUPFAM" id="SSF56300">
    <property type="entry name" value="Metallo-dependent phosphatases"/>
    <property type="match status" value="1"/>
</dbReference>
<reference evidence="2 3" key="1">
    <citation type="submission" date="2018-06" db="EMBL/GenBank/DDBJ databases">
        <title>Paenibacillus imtechensis sp. nov.</title>
        <authorList>
            <person name="Pinnaka A.K."/>
            <person name="Singh H."/>
            <person name="Kaur M."/>
        </authorList>
    </citation>
    <scope>NUCLEOTIDE SEQUENCE [LARGE SCALE GENOMIC DNA]</scope>
    <source>
        <strain evidence="2 3">SMB1</strain>
    </source>
</reference>
<dbReference type="Gene3D" id="3.60.21.10">
    <property type="match status" value="1"/>
</dbReference>
<dbReference type="Proteomes" id="UP000249522">
    <property type="component" value="Unassembled WGS sequence"/>
</dbReference>
<dbReference type="GO" id="GO:0008758">
    <property type="term" value="F:UDP-2,3-diacylglucosamine hydrolase activity"/>
    <property type="evidence" value="ECO:0007669"/>
    <property type="project" value="TreeGrafter"/>
</dbReference>
<dbReference type="RefSeq" id="WP_111149166.1">
    <property type="nucleotide sequence ID" value="NZ_QKRB01000057.1"/>
</dbReference>
<proteinExistence type="predicted"/>
<dbReference type="InterPro" id="IPR004843">
    <property type="entry name" value="Calcineurin-like_PHP"/>
</dbReference>
<evidence type="ECO:0000313" key="2">
    <source>
        <dbReference type="EMBL" id="PZD93497.1"/>
    </source>
</evidence>
<dbReference type="InterPro" id="IPR029052">
    <property type="entry name" value="Metallo-depent_PP-like"/>
</dbReference>
<sequence length="291" mass="32041">MLIAAALLSAGSIAFAVWMLAEAFRTAVNTEEVRLHRLPASFDGTRIFFISDIHRRRLPQKLLDDPILSEGADLVLIGGDLREGGVPLKRTRDNVRLLSRLGPVYLVYGNHDHDEPVRELEVLLEEERVRVLVNEAVRLEKKDGSVIRLVGVDDPKTRRDRLGLALGTGKAAVDQETIPFTLLLAHDPIIAERLPCSGEGSRIDLILAGHTHGGQIVVPFAGAVINSKSLNLYPKGWFQLQQAGMAVGEECRMLVSRGFGTSKIPFRLRAPAEAHLLTLRSCPQSESSRDQ</sequence>
<feature type="domain" description="Calcineurin-like phosphoesterase" evidence="1">
    <location>
        <begin position="46"/>
        <end position="213"/>
    </location>
</feature>
<evidence type="ECO:0000259" key="1">
    <source>
        <dbReference type="Pfam" id="PF00149"/>
    </source>
</evidence>
<dbReference type="PANTHER" id="PTHR31302:SF32">
    <property type="entry name" value="PHOSPHOESTERASE"/>
    <property type="match status" value="1"/>
</dbReference>
<dbReference type="GO" id="GO:0009245">
    <property type="term" value="P:lipid A biosynthetic process"/>
    <property type="evidence" value="ECO:0007669"/>
    <property type="project" value="TreeGrafter"/>
</dbReference>
<dbReference type="AlphaFoldDB" id="A0A2W1LQ18"/>
<dbReference type="Pfam" id="PF00149">
    <property type="entry name" value="Metallophos"/>
    <property type="match status" value="1"/>
</dbReference>